<feature type="region of interest" description="Disordered" evidence="1">
    <location>
        <begin position="104"/>
        <end position="125"/>
    </location>
</feature>
<comment type="caution">
    <text evidence="2">The sequence shown here is derived from an EMBL/GenBank/DDBJ whole genome shotgun (WGS) entry which is preliminary data.</text>
</comment>
<reference evidence="2 3" key="1">
    <citation type="submission" date="2018-12" db="EMBL/GenBank/DDBJ databases">
        <authorList>
            <person name="Sun L."/>
            <person name="Chen Z."/>
        </authorList>
    </citation>
    <scope>NUCLEOTIDE SEQUENCE [LARGE SCALE GENOMIC DNA]</scope>
    <source>
        <strain evidence="2 3">DSM 15890</strain>
    </source>
</reference>
<organism evidence="2 3">
    <name type="scientific">Paenibacillus anaericanus</name>
    <dbReference type="NCBI Taxonomy" id="170367"/>
    <lineage>
        <taxon>Bacteria</taxon>
        <taxon>Bacillati</taxon>
        <taxon>Bacillota</taxon>
        <taxon>Bacilli</taxon>
        <taxon>Bacillales</taxon>
        <taxon>Paenibacillaceae</taxon>
        <taxon>Paenibacillus</taxon>
    </lineage>
</organism>
<accession>A0A3S1K8K9</accession>
<dbReference type="InterPro" id="IPR012851">
    <property type="entry name" value="Spore_coat_CotF-like"/>
</dbReference>
<dbReference type="Pfam" id="PF07875">
    <property type="entry name" value="Coat_F"/>
    <property type="match status" value="1"/>
</dbReference>
<evidence type="ECO:0000256" key="1">
    <source>
        <dbReference type="SAM" id="MobiDB-lite"/>
    </source>
</evidence>
<name>A0A3S1K8K9_9BACL</name>
<proteinExistence type="predicted"/>
<dbReference type="EMBL" id="RZNY01000009">
    <property type="protein sequence ID" value="RUT46329.1"/>
    <property type="molecule type" value="Genomic_DNA"/>
</dbReference>
<dbReference type="Proteomes" id="UP000279446">
    <property type="component" value="Unassembled WGS sequence"/>
</dbReference>
<feature type="compositionally biased region" description="Low complexity" evidence="1">
    <location>
        <begin position="110"/>
        <end position="125"/>
    </location>
</feature>
<keyword evidence="2" id="KW-0167">Capsid protein</keyword>
<keyword evidence="2" id="KW-0946">Virion</keyword>
<protein>
    <submittedName>
        <fullName evidence="2">Spore coat protein</fullName>
    </submittedName>
</protein>
<sequence length="125" mass="14244">MNSQLQNMDILPLEDLLNTILCDLKRSVREYTTATTESNCPSIRQLFTEMTNSTLKLQGDLYQLMSQNNMYTAPTPAPRTEVSKQLQSAQQTIQKAQQFVQQRVANTNTSYQPQSNVSSQQSNYM</sequence>
<keyword evidence="3" id="KW-1185">Reference proteome</keyword>
<dbReference type="OrthoDB" id="2382401at2"/>
<evidence type="ECO:0000313" key="2">
    <source>
        <dbReference type="EMBL" id="RUT46329.1"/>
    </source>
</evidence>
<dbReference type="AlphaFoldDB" id="A0A3S1K8K9"/>
<evidence type="ECO:0000313" key="3">
    <source>
        <dbReference type="Proteomes" id="UP000279446"/>
    </source>
</evidence>
<gene>
    <name evidence="2" type="ORF">EJP82_12720</name>
</gene>